<organism evidence="2 3">
    <name type="scientific">Alkaliphilus hydrothermalis</name>
    <dbReference type="NCBI Taxonomy" id="1482730"/>
    <lineage>
        <taxon>Bacteria</taxon>
        <taxon>Bacillati</taxon>
        <taxon>Bacillota</taxon>
        <taxon>Clostridia</taxon>
        <taxon>Peptostreptococcales</taxon>
        <taxon>Natronincolaceae</taxon>
        <taxon>Alkaliphilus</taxon>
    </lineage>
</organism>
<dbReference type="Pfam" id="PF02597">
    <property type="entry name" value="ThiS"/>
    <property type="match status" value="1"/>
</dbReference>
<gene>
    <name evidence="2" type="ORF">JOC73_002445</name>
</gene>
<comment type="caution">
    <text evidence="2">The sequence shown here is derived from an EMBL/GenBank/DDBJ whole genome shotgun (WGS) entry which is preliminary data.</text>
</comment>
<dbReference type="InterPro" id="IPR012675">
    <property type="entry name" value="Beta-grasp_dom_sf"/>
</dbReference>
<dbReference type="InterPro" id="IPR016155">
    <property type="entry name" value="Mopterin_synth/thiamin_S_b"/>
</dbReference>
<dbReference type="CDD" id="cd00565">
    <property type="entry name" value="Ubl_ThiS"/>
    <property type="match status" value="1"/>
</dbReference>
<keyword evidence="3" id="KW-1185">Reference proteome</keyword>
<evidence type="ECO:0000313" key="2">
    <source>
        <dbReference type="EMBL" id="MBM7615871.1"/>
    </source>
</evidence>
<dbReference type="PROSITE" id="PS51880">
    <property type="entry name" value="TGS"/>
    <property type="match status" value="1"/>
</dbReference>
<dbReference type="InterPro" id="IPR010035">
    <property type="entry name" value="Thi_S"/>
</dbReference>
<dbReference type="Proteomes" id="UP001314796">
    <property type="component" value="Unassembled WGS sequence"/>
</dbReference>
<dbReference type="RefSeq" id="WP_204403550.1">
    <property type="nucleotide sequence ID" value="NZ_JAFBEE010000019.1"/>
</dbReference>
<dbReference type="InterPro" id="IPR003749">
    <property type="entry name" value="ThiS/MoaD-like"/>
</dbReference>
<protein>
    <submittedName>
        <fullName evidence="2">Sulfur carrier protein</fullName>
    </submittedName>
</protein>
<accession>A0ABS2NSF5</accession>
<dbReference type="EMBL" id="JAFBEE010000019">
    <property type="protein sequence ID" value="MBM7615871.1"/>
    <property type="molecule type" value="Genomic_DNA"/>
</dbReference>
<name>A0ABS2NSF5_9FIRM</name>
<dbReference type="PANTHER" id="PTHR34472">
    <property type="entry name" value="SULFUR CARRIER PROTEIN THIS"/>
    <property type="match status" value="1"/>
</dbReference>
<dbReference type="SUPFAM" id="SSF54285">
    <property type="entry name" value="MoaD/ThiS"/>
    <property type="match status" value="1"/>
</dbReference>
<evidence type="ECO:0000313" key="3">
    <source>
        <dbReference type="Proteomes" id="UP001314796"/>
    </source>
</evidence>
<dbReference type="Gene3D" id="3.10.20.30">
    <property type="match status" value="1"/>
</dbReference>
<feature type="domain" description="TGS" evidence="1">
    <location>
        <begin position="1"/>
        <end position="59"/>
    </location>
</feature>
<dbReference type="NCBIfam" id="TIGR01683">
    <property type="entry name" value="thiS"/>
    <property type="match status" value="1"/>
</dbReference>
<reference evidence="2 3" key="1">
    <citation type="submission" date="2021-01" db="EMBL/GenBank/DDBJ databases">
        <title>Genomic Encyclopedia of Type Strains, Phase IV (KMG-IV): sequencing the most valuable type-strain genomes for metagenomic binning, comparative biology and taxonomic classification.</title>
        <authorList>
            <person name="Goeker M."/>
        </authorList>
    </citation>
    <scope>NUCLEOTIDE SEQUENCE [LARGE SCALE GENOMIC DNA]</scope>
    <source>
        <strain evidence="2 3">DSM 25890</strain>
    </source>
</reference>
<evidence type="ECO:0000259" key="1">
    <source>
        <dbReference type="PROSITE" id="PS51880"/>
    </source>
</evidence>
<dbReference type="InterPro" id="IPR004095">
    <property type="entry name" value="TGS"/>
</dbReference>
<sequence>MLINGKKMKFQPNVTILEVLKELKLNPDVVVVEVNHEIISKEKHPSWILNEGDRVEIVSFIGGG</sequence>
<dbReference type="PANTHER" id="PTHR34472:SF1">
    <property type="entry name" value="SULFUR CARRIER PROTEIN THIS"/>
    <property type="match status" value="1"/>
</dbReference>
<proteinExistence type="predicted"/>